<dbReference type="PROSITE" id="PS51934">
    <property type="entry name" value="LRAT"/>
    <property type="match status" value="1"/>
</dbReference>
<reference evidence="2 3" key="1">
    <citation type="submission" date="2017-06" db="EMBL/GenBank/DDBJ databases">
        <title>Genome sequencing of cyanobaciteial culture collection at National Institute for Environmental Studies (NIES).</title>
        <authorList>
            <person name="Hirose Y."/>
            <person name="Shimura Y."/>
            <person name="Fujisawa T."/>
            <person name="Nakamura Y."/>
            <person name="Kawachi M."/>
        </authorList>
    </citation>
    <scope>NUCLEOTIDE SEQUENCE [LARGE SCALE GENOMIC DNA]</scope>
    <source>
        <strain evidence="2 3">NIES-37</strain>
    </source>
</reference>
<sequence length="183" mass="20147">MNSVDIIPGDHIFYRCGTHDHHGIYCGDIPYKNKIYHNVVIHFEGKFKRGQIRGVSFEKFAKGHNIYVVQYKKGSCYYNNLVLDRAINKLGEPDYNLFGNNCEHFAHWCKTGTKRCGQLHNFIEEAGGILGGAIAGGVAGAVLPLTLPEVVIIGVCLAAGFGGSELGKRIANLFSDQPDYEEG</sequence>
<name>A0A1Z4N3C8_9CYAN</name>
<keyword evidence="3" id="KW-1185">Reference proteome</keyword>
<dbReference type="EMBL" id="AP018248">
    <property type="protein sequence ID" value="BAZ00181.1"/>
    <property type="molecule type" value="Genomic_DNA"/>
</dbReference>
<dbReference type="Gene3D" id="3.90.1720.10">
    <property type="entry name" value="endopeptidase domain like (from Nostoc punctiforme)"/>
    <property type="match status" value="1"/>
</dbReference>
<evidence type="ECO:0000259" key="1">
    <source>
        <dbReference type="PROSITE" id="PS51934"/>
    </source>
</evidence>
<dbReference type="PANTHER" id="PTHR46137:SF1">
    <property type="entry name" value="LRAT DOMAIN-CONTAINING PROTEIN"/>
    <property type="match status" value="1"/>
</dbReference>
<dbReference type="Pfam" id="PF04970">
    <property type="entry name" value="LRAT"/>
    <property type="match status" value="1"/>
</dbReference>
<accession>A0A1Z4N3C8</accession>
<dbReference type="RefSeq" id="WP_096578877.1">
    <property type="nucleotide sequence ID" value="NZ_CAWNJS010000001.1"/>
</dbReference>
<dbReference type="KEGG" id="ttq:NIES37_41690"/>
<dbReference type="PANTHER" id="PTHR46137">
    <property type="entry name" value="OS05G0310600 PROTEIN"/>
    <property type="match status" value="1"/>
</dbReference>
<dbReference type="AlphaFoldDB" id="A0A1Z4N3C8"/>
<feature type="domain" description="LRAT" evidence="1">
    <location>
        <begin position="11"/>
        <end position="118"/>
    </location>
</feature>
<dbReference type="InterPro" id="IPR007053">
    <property type="entry name" value="LRAT_dom"/>
</dbReference>
<organism evidence="2 3">
    <name type="scientific">Tolypothrix tenuis PCC 7101</name>
    <dbReference type="NCBI Taxonomy" id="231146"/>
    <lineage>
        <taxon>Bacteria</taxon>
        <taxon>Bacillati</taxon>
        <taxon>Cyanobacteriota</taxon>
        <taxon>Cyanophyceae</taxon>
        <taxon>Nostocales</taxon>
        <taxon>Tolypothrichaceae</taxon>
        <taxon>Tolypothrix</taxon>
    </lineage>
</organism>
<dbReference type="Proteomes" id="UP000218785">
    <property type="component" value="Chromosome"/>
</dbReference>
<evidence type="ECO:0000313" key="3">
    <source>
        <dbReference type="Proteomes" id="UP000218785"/>
    </source>
</evidence>
<proteinExistence type="predicted"/>
<evidence type="ECO:0000313" key="2">
    <source>
        <dbReference type="EMBL" id="BAZ00181.1"/>
    </source>
</evidence>
<protein>
    <recommendedName>
        <fullName evidence="1">LRAT domain-containing protein</fullName>
    </recommendedName>
</protein>
<gene>
    <name evidence="2" type="ORF">NIES37_41690</name>
</gene>